<evidence type="ECO:0000313" key="2">
    <source>
        <dbReference type="EMBL" id="BDD12796.1"/>
    </source>
</evidence>
<keyword evidence="1" id="KW-0472">Membrane</keyword>
<feature type="transmembrane region" description="Helical" evidence="1">
    <location>
        <begin position="61"/>
        <end position="81"/>
    </location>
</feature>
<feature type="transmembrane region" description="Helical" evidence="1">
    <location>
        <begin position="20"/>
        <end position="40"/>
    </location>
</feature>
<dbReference type="Proteomes" id="UP001348817">
    <property type="component" value="Plasmid pFA6"/>
</dbReference>
<keyword evidence="1" id="KW-0812">Transmembrane</keyword>
<dbReference type="Gene3D" id="2.40.50.140">
    <property type="entry name" value="Nucleic acid-binding proteins"/>
    <property type="match status" value="1"/>
</dbReference>
<dbReference type="AlphaFoldDB" id="A0AAU9CUR7"/>
<sequence>MNDFNLWWEALPLLAKGYWSLALPATVVFLVMMALTLMGSDADIDADDPTDSDGSIISVKTIVGFFTFFSWTGIATLNSGAASWLSLVYALIAGILVVIALVWLMSLIPKLSADGTTRLGEALLKSGEVYLTIPPMRTGLGKVQVAVNGGLRELEAMTDESGSLGTGTQVVVIEVLDGGTLLVSRLE</sequence>
<gene>
    <name evidence="2" type="ORF">FUAX_52280</name>
</gene>
<geneLocation type="plasmid" evidence="2 3">
    <name>pFA6</name>
</geneLocation>
<evidence type="ECO:0008006" key="4">
    <source>
        <dbReference type="Google" id="ProtNLM"/>
    </source>
</evidence>
<name>A0AAU9CUR7_9BACT</name>
<dbReference type="RefSeq" id="WP_338395939.1">
    <property type="nucleotide sequence ID" value="NZ_AP025320.1"/>
</dbReference>
<evidence type="ECO:0000313" key="3">
    <source>
        <dbReference type="Proteomes" id="UP001348817"/>
    </source>
</evidence>
<keyword evidence="3" id="KW-1185">Reference proteome</keyword>
<dbReference type="EMBL" id="AP025320">
    <property type="protein sequence ID" value="BDD12796.1"/>
    <property type="molecule type" value="Genomic_DNA"/>
</dbReference>
<keyword evidence="2" id="KW-0614">Plasmid</keyword>
<keyword evidence="1" id="KW-1133">Transmembrane helix</keyword>
<feature type="transmembrane region" description="Helical" evidence="1">
    <location>
        <begin position="87"/>
        <end position="108"/>
    </location>
</feature>
<accession>A0AAU9CUR7</accession>
<dbReference type="InterPro" id="IPR012340">
    <property type="entry name" value="NA-bd_OB-fold"/>
</dbReference>
<organism evidence="2 3">
    <name type="scientific">Fulvitalea axinellae</name>
    <dbReference type="NCBI Taxonomy" id="1182444"/>
    <lineage>
        <taxon>Bacteria</taxon>
        <taxon>Pseudomonadati</taxon>
        <taxon>Bacteroidota</taxon>
        <taxon>Cytophagia</taxon>
        <taxon>Cytophagales</taxon>
        <taxon>Persicobacteraceae</taxon>
        <taxon>Fulvitalea</taxon>
    </lineage>
</organism>
<evidence type="ECO:0000256" key="1">
    <source>
        <dbReference type="SAM" id="Phobius"/>
    </source>
</evidence>
<proteinExistence type="predicted"/>
<protein>
    <recommendedName>
        <fullName evidence="4">NfeD-like C-terminal domain-containing protein</fullName>
    </recommendedName>
</protein>
<reference evidence="2 3" key="1">
    <citation type="submission" date="2021-12" db="EMBL/GenBank/DDBJ databases">
        <title>Genome sequencing of bacteria with rrn-lacking chromosome and rrn-plasmid.</title>
        <authorList>
            <person name="Anda M."/>
            <person name="Iwasaki W."/>
        </authorList>
    </citation>
    <scope>NUCLEOTIDE SEQUENCE [LARGE SCALE GENOMIC DNA]</scope>
    <source>
        <strain evidence="2 3">DSM 100852</strain>
        <plasmid evidence="2 3">pFA6</plasmid>
    </source>
</reference>
<dbReference type="KEGG" id="fax:FUAX_52280"/>